<feature type="binding site" evidence="5 8">
    <location>
        <position position="42"/>
    </location>
    <ligand>
        <name>Mg(2+)</name>
        <dbReference type="ChEBI" id="CHEBI:18420"/>
    </ligand>
</feature>
<feature type="active site" description="Proton acceptor" evidence="5 6">
    <location>
        <position position="179"/>
    </location>
</feature>
<dbReference type="EMBL" id="CP064791">
    <property type="protein sequence ID" value="QSG15330.1"/>
    <property type="molecule type" value="Genomic_DNA"/>
</dbReference>
<feature type="binding site" evidence="5 7">
    <location>
        <begin position="42"/>
        <end position="43"/>
    </location>
    <ligand>
        <name>3-methyl-2-oxobutanoate</name>
        <dbReference type="ChEBI" id="CHEBI:11851"/>
    </ligand>
</feature>
<evidence type="ECO:0000256" key="4">
    <source>
        <dbReference type="ARBA" id="ARBA00022993"/>
    </source>
</evidence>
<evidence type="ECO:0000256" key="5">
    <source>
        <dbReference type="HAMAP-Rule" id="MF_00156"/>
    </source>
</evidence>
<evidence type="ECO:0000313" key="9">
    <source>
        <dbReference type="EMBL" id="QSG15330.1"/>
    </source>
</evidence>
<organism evidence="9 10">
    <name type="scientific">Halapricum desulfuricans</name>
    <dbReference type="NCBI Taxonomy" id="2841257"/>
    <lineage>
        <taxon>Archaea</taxon>
        <taxon>Methanobacteriati</taxon>
        <taxon>Methanobacteriota</taxon>
        <taxon>Stenosarchaea group</taxon>
        <taxon>Halobacteria</taxon>
        <taxon>Halobacteriales</taxon>
        <taxon>Haloarculaceae</taxon>
        <taxon>Halapricum</taxon>
    </lineage>
</organism>
<keyword evidence="5" id="KW-0963">Cytoplasm</keyword>
<dbReference type="InterPro" id="IPR040442">
    <property type="entry name" value="Pyrv_kinase-like_dom_sf"/>
</dbReference>
<feature type="binding site" evidence="5 8">
    <location>
        <position position="113"/>
    </location>
    <ligand>
        <name>Mg(2+)</name>
        <dbReference type="ChEBI" id="CHEBI:18420"/>
    </ligand>
</feature>
<dbReference type="NCBIfam" id="NF001452">
    <property type="entry name" value="PRK00311.1"/>
    <property type="match status" value="1"/>
</dbReference>
<protein>
    <recommendedName>
        <fullName evidence="5">3-methyl-2-oxobutanoate hydroxymethyltransferase</fullName>
        <ecNumber evidence="5">2.1.2.11</ecNumber>
    </recommendedName>
    <alternativeName>
        <fullName evidence="5">Ketopantoate hydroxymethyltransferase</fullName>
        <shortName evidence="5">KPHMT</shortName>
    </alternativeName>
</protein>
<dbReference type="PANTHER" id="PTHR20881">
    <property type="entry name" value="3-METHYL-2-OXOBUTANOATE HYDROXYMETHYLTRANSFERASE"/>
    <property type="match status" value="1"/>
</dbReference>
<dbReference type="InterPro" id="IPR003700">
    <property type="entry name" value="Pantoate_hydroxy_MeTrfase"/>
</dbReference>
<dbReference type="Proteomes" id="UP000663292">
    <property type="component" value="Chromosome"/>
</dbReference>
<evidence type="ECO:0000256" key="2">
    <source>
        <dbReference type="ARBA" id="ARBA00008676"/>
    </source>
</evidence>
<comment type="cofactor">
    <cofactor evidence="5 8">
        <name>Mg(2+)</name>
        <dbReference type="ChEBI" id="CHEBI:18420"/>
    </cofactor>
    <text evidence="5 8">Binds 1 Mg(2+) ion per subunit.</text>
</comment>
<evidence type="ECO:0000256" key="6">
    <source>
        <dbReference type="PIRSR" id="PIRSR000388-1"/>
    </source>
</evidence>
<dbReference type="PANTHER" id="PTHR20881:SF0">
    <property type="entry name" value="3-METHYL-2-OXOBUTANOATE HYDROXYMETHYLTRANSFERASE"/>
    <property type="match status" value="1"/>
</dbReference>
<dbReference type="InterPro" id="IPR015813">
    <property type="entry name" value="Pyrv/PenolPyrv_kinase-like_dom"/>
</dbReference>
<dbReference type="Gene3D" id="3.20.20.60">
    <property type="entry name" value="Phosphoenolpyruvate-binding domains"/>
    <property type="match status" value="1"/>
</dbReference>
<dbReference type="AlphaFoldDB" id="A0A897NLG6"/>
<proteinExistence type="inferred from homology"/>
<comment type="subcellular location">
    <subcellularLocation>
        <location evidence="5">Cytoplasm</location>
    </subcellularLocation>
</comment>
<keyword evidence="3 5" id="KW-0808">Transferase</keyword>
<keyword evidence="5 8" id="KW-0460">Magnesium</keyword>
<feature type="binding site" evidence="5 7">
    <location>
        <position position="81"/>
    </location>
    <ligand>
        <name>3-methyl-2-oxobutanoate</name>
        <dbReference type="ChEBI" id="CHEBI:11851"/>
    </ligand>
</feature>
<dbReference type="RefSeq" id="WP_229120605.1">
    <property type="nucleotide sequence ID" value="NZ_CP064791.1"/>
</dbReference>
<name>A0A897NLG6_9EURY</name>
<evidence type="ECO:0000256" key="3">
    <source>
        <dbReference type="ARBA" id="ARBA00022679"/>
    </source>
</evidence>
<evidence type="ECO:0000256" key="7">
    <source>
        <dbReference type="PIRSR" id="PIRSR000388-2"/>
    </source>
</evidence>
<dbReference type="CDD" id="cd06557">
    <property type="entry name" value="KPHMT-like"/>
    <property type="match status" value="1"/>
</dbReference>
<comment type="subunit">
    <text evidence="5">Homodecamer; pentamer of dimers.</text>
</comment>
<sequence length="269" mass="28686">MRAKDIRERKGDDEPLTMLTAYDAPTAAVLEEAGVEMLLVGDSVGNLRLGYDSTIPVTVDQIASHTAAVARASDEAMVVADMPFLSFGADPDEAVEHAGRMLKEANADAVKIESGPHTVELTRRLTQLGVPVQAHLGLTPQHENETGLFRQGTEESAAKQILDLAHKHERAGAFSLVLEHVPANVARQVTEAISIPTIGIGAGPDCDGQVLTVDEVIGLSESAAPFSEVFGDVRGEMRSAVESYVAAVESGEFPADDHSHYEDDIDDLH</sequence>
<keyword evidence="10" id="KW-1185">Reference proteome</keyword>
<dbReference type="GO" id="GO:0000287">
    <property type="term" value="F:magnesium ion binding"/>
    <property type="evidence" value="ECO:0007669"/>
    <property type="project" value="TreeGrafter"/>
</dbReference>
<feature type="binding site" evidence="5 7">
    <location>
        <position position="111"/>
    </location>
    <ligand>
        <name>3-methyl-2-oxobutanoate</name>
        <dbReference type="ChEBI" id="CHEBI:11851"/>
    </ligand>
</feature>
<comment type="pathway">
    <text evidence="1">Cofactor biosynthesis; (R)-pantothenate biosynthesis; (R)-pantoate from 3-methyl-2-oxobutanoate: step 1/2.</text>
</comment>
<dbReference type="EC" id="2.1.2.11" evidence="5"/>
<comment type="function">
    <text evidence="5">Catalyzes the reversible reaction in which hydroxymethyl group from 5,10-methylenetetrahydrofolate is transferred onto alpha-ketoisovalerate to form ketopantoate.</text>
</comment>
<keyword evidence="9" id="KW-0489">Methyltransferase</keyword>
<evidence type="ECO:0000313" key="10">
    <source>
        <dbReference type="Proteomes" id="UP000663292"/>
    </source>
</evidence>
<comment type="pathway">
    <text evidence="5">Cofactor biosynthesis; coenzyme A biosynthesis.</text>
</comment>
<dbReference type="GO" id="GO:0008168">
    <property type="term" value="F:methyltransferase activity"/>
    <property type="evidence" value="ECO:0007669"/>
    <property type="project" value="UniProtKB-KW"/>
</dbReference>
<comment type="catalytic activity">
    <reaction evidence="5">
        <text>(6R)-5,10-methylene-5,6,7,8-tetrahydrofolate + 3-methyl-2-oxobutanoate + H2O = 2-dehydropantoate + (6S)-5,6,7,8-tetrahydrofolate</text>
        <dbReference type="Rhea" id="RHEA:11824"/>
        <dbReference type="ChEBI" id="CHEBI:11561"/>
        <dbReference type="ChEBI" id="CHEBI:11851"/>
        <dbReference type="ChEBI" id="CHEBI:15377"/>
        <dbReference type="ChEBI" id="CHEBI:15636"/>
        <dbReference type="ChEBI" id="CHEBI:57453"/>
        <dbReference type="EC" id="2.1.2.11"/>
    </reaction>
</comment>
<accession>A0A897NLG6</accession>
<dbReference type="PIRSF" id="PIRSF000388">
    <property type="entry name" value="Pantoate_hydroxy_MeTrfase"/>
    <property type="match status" value="1"/>
</dbReference>
<feature type="binding site" evidence="5 8">
    <location>
        <position position="81"/>
    </location>
    <ligand>
        <name>Mg(2+)</name>
        <dbReference type="ChEBI" id="CHEBI:18420"/>
    </ligand>
</feature>
<dbReference type="UniPathway" id="UPA00241"/>
<dbReference type="SUPFAM" id="SSF51621">
    <property type="entry name" value="Phosphoenolpyruvate/pyruvate domain"/>
    <property type="match status" value="1"/>
</dbReference>
<dbReference type="Pfam" id="PF02548">
    <property type="entry name" value="Pantoate_transf"/>
    <property type="match status" value="1"/>
</dbReference>
<dbReference type="GO" id="GO:0015940">
    <property type="term" value="P:pantothenate biosynthetic process"/>
    <property type="evidence" value="ECO:0007669"/>
    <property type="project" value="UniProtKB-UniRule"/>
</dbReference>
<dbReference type="NCBIfam" id="TIGR00222">
    <property type="entry name" value="panB"/>
    <property type="match status" value="1"/>
</dbReference>
<dbReference type="GO" id="GO:0005737">
    <property type="term" value="C:cytoplasm"/>
    <property type="evidence" value="ECO:0007669"/>
    <property type="project" value="UniProtKB-SubCell"/>
</dbReference>
<keyword evidence="5 8" id="KW-0479">Metal-binding</keyword>
<dbReference type="FunFam" id="3.20.20.60:FF:000003">
    <property type="entry name" value="3-methyl-2-oxobutanoate hydroxymethyltransferase"/>
    <property type="match status" value="1"/>
</dbReference>
<dbReference type="GO" id="GO:0032259">
    <property type="term" value="P:methylation"/>
    <property type="evidence" value="ECO:0007669"/>
    <property type="project" value="UniProtKB-KW"/>
</dbReference>
<evidence type="ECO:0000256" key="8">
    <source>
        <dbReference type="PIRSR" id="PIRSR000388-3"/>
    </source>
</evidence>
<keyword evidence="4 5" id="KW-0173">Coenzyme A biosynthesis</keyword>
<dbReference type="GO" id="GO:0015937">
    <property type="term" value="P:coenzyme A biosynthetic process"/>
    <property type="evidence" value="ECO:0007669"/>
    <property type="project" value="UniProtKB-UniRule"/>
</dbReference>
<comment type="similarity">
    <text evidence="2 5">Belongs to the PanB family.</text>
</comment>
<gene>
    <name evidence="5 9" type="primary">panB</name>
    <name evidence="9" type="ORF">HSEST_1810</name>
</gene>
<dbReference type="HAMAP" id="MF_00156">
    <property type="entry name" value="PanB"/>
    <property type="match status" value="1"/>
</dbReference>
<evidence type="ECO:0000256" key="1">
    <source>
        <dbReference type="ARBA" id="ARBA00005033"/>
    </source>
</evidence>
<reference evidence="9 10" key="1">
    <citation type="submission" date="2020-11" db="EMBL/GenBank/DDBJ databases">
        <title>Carbohydrate-dependent, anaerobic sulfur respiration: A novel catabolism in halophilic archaea.</title>
        <authorList>
            <person name="Sorokin D.Y."/>
            <person name="Messina E."/>
            <person name="Smedile F."/>
            <person name="La Cono V."/>
            <person name="Hallsworth J.E."/>
            <person name="Yakimov M.M."/>
        </authorList>
    </citation>
    <scope>NUCLEOTIDE SEQUENCE [LARGE SCALE GENOMIC DNA]</scope>
    <source>
        <strain evidence="9 10">HSR-Est</strain>
    </source>
</reference>
<dbReference type="GeneID" id="68858444"/>
<dbReference type="GO" id="GO:0003864">
    <property type="term" value="F:3-methyl-2-oxobutanoate hydroxymethyltransferase activity"/>
    <property type="evidence" value="ECO:0007669"/>
    <property type="project" value="UniProtKB-UniRule"/>
</dbReference>